<feature type="region of interest" description="Disordered" evidence="1">
    <location>
        <begin position="522"/>
        <end position="596"/>
    </location>
</feature>
<dbReference type="OrthoDB" id="2687876at2759"/>
<evidence type="ECO:0000256" key="1">
    <source>
        <dbReference type="SAM" id="MobiDB-lite"/>
    </source>
</evidence>
<feature type="region of interest" description="Disordered" evidence="1">
    <location>
        <begin position="14"/>
        <end position="49"/>
    </location>
</feature>
<gene>
    <name evidence="2" type="ORF">BXZ70DRAFT_929191</name>
</gene>
<evidence type="ECO:0008006" key="4">
    <source>
        <dbReference type="Google" id="ProtNLM"/>
    </source>
</evidence>
<dbReference type="EMBL" id="JAEVFJ010000009">
    <property type="protein sequence ID" value="KAH8102602.1"/>
    <property type="molecule type" value="Genomic_DNA"/>
</dbReference>
<dbReference type="SUPFAM" id="SSF56112">
    <property type="entry name" value="Protein kinase-like (PK-like)"/>
    <property type="match status" value="1"/>
</dbReference>
<feature type="compositionally biased region" description="Low complexity" evidence="1">
    <location>
        <begin position="522"/>
        <end position="532"/>
    </location>
</feature>
<reference evidence="2" key="1">
    <citation type="journal article" date="2021" name="New Phytol.">
        <title>Evolutionary innovations through gain and loss of genes in the ectomycorrhizal Boletales.</title>
        <authorList>
            <person name="Wu G."/>
            <person name="Miyauchi S."/>
            <person name="Morin E."/>
            <person name="Kuo A."/>
            <person name="Drula E."/>
            <person name="Varga T."/>
            <person name="Kohler A."/>
            <person name="Feng B."/>
            <person name="Cao Y."/>
            <person name="Lipzen A."/>
            <person name="Daum C."/>
            <person name="Hundley H."/>
            <person name="Pangilinan J."/>
            <person name="Johnson J."/>
            <person name="Barry K."/>
            <person name="LaButti K."/>
            <person name="Ng V."/>
            <person name="Ahrendt S."/>
            <person name="Min B."/>
            <person name="Choi I.G."/>
            <person name="Park H."/>
            <person name="Plett J.M."/>
            <person name="Magnuson J."/>
            <person name="Spatafora J.W."/>
            <person name="Nagy L.G."/>
            <person name="Henrissat B."/>
            <person name="Grigoriev I.V."/>
            <person name="Yang Z.L."/>
            <person name="Xu J."/>
            <person name="Martin F.M."/>
        </authorList>
    </citation>
    <scope>NUCLEOTIDE SEQUENCE</scope>
    <source>
        <strain evidence="2">KKN 215</strain>
    </source>
</reference>
<accession>A0A8K0XRT0</accession>
<dbReference type="AlphaFoldDB" id="A0A8K0XRT0"/>
<organism evidence="2 3">
    <name type="scientific">Cristinia sonorae</name>
    <dbReference type="NCBI Taxonomy" id="1940300"/>
    <lineage>
        <taxon>Eukaryota</taxon>
        <taxon>Fungi</taxon>
        <taxon>Dikarya</taxon>
        <taxon>Basidiomycota</taxon>
        <taxon>Agaricomycotina</taxon>
        <taxon>Agaricomycetes</taxon>
        <taxon>Agaricomycetidae</taxon>
        <taxon>Agaricales</taxon>
        <taxon>Pleurotineae</taxon>
        <taxon>Stephanosporaceae</taxon>
        <taxon>Cristinia</taxon>
    </lineage>
</organism>
<evidence type="ECO:0000313" key="3">
    <source>
        <dbReference type="Proteomes" id="UP000813824"/>
    </source>
</evidence>
<feature type="compositionally biased region" description="Polar residues" evidence="1">
    <location>
        <begin position="390"/>
        <end position="400"/>
    </location>
</feature>
<protein>
    <recommendedName>
        <fullName evidence="4">Protein kinase domain-containing protein</fullName>
    </recommendedName>
</protein>
<proteinExistence type="predicted"/>
<feature type="compositionally biased region" description="Polar residues" evidence="1">
    <location>
        <begin position="559"/>
        <end position="572"/>
    </location>
</feature>
<dbReference type="InterPro" id="IPR011009">
    <property type="entry name" value="Kinase-like_dom_sf"/>
</dbReference>
<comment type="caution">
    <text evidence="2">The sequence shown here is derived from an EMBL/GenBank/DDBJ whole genome shotgun (WGS) entry which is preliminary data.</text>
</comment>
<name>A0A8K0XRT0_9AGAR</name>
<sequence>MLAALFARFFSRPVQEPESELQPINEEPPDASGDEVAGAPSSEEAAEDRTPLYVPHGRWAWAQNLPIVDSHIIKTLGTGTGESITTIRRGTIGSRPLTFIHKHWPRSADLSTFFLELTICKLLQHLQGDIVPHVIGVYADARGFNIAMELPHPTMWIVAQKHISPALKQRCVAAFQKLHSFGILHGQPDLRHLLIGADGRVTIIDFSASRSLVPIADVGLLQAIPGDLARELRIIKFKLDYDDAVAKEAAKIDRKERWKLWDISSQLRKCAMDAGVQVEPQWSSPLLPEDISDPPDTTENIKNIWFNSSRRLSDAELEVVILGRTPDEVRDARAQLFDVSTTYRPMSRKRKFSDLATPPQSSPPSVDVIPAPSRIIGGRVKRQRTAHTPDVTSASPSLTDRASPVQYKISTSFSFDLTPDLPVASPSNVSGSRPSTKSHDFACDNYDGQRGFYVPHPPTENRISINRATHVRWRNCLEALSLQPSHAALRYHIDGDRLEFLTSGKRPPATSYSLGRLKRSWSSEPYSEYPPSNLVNPDDLDGYPPRTIIPADDEDETRCVSNESIQLSSSGRTHLRTSNRASSSSSAPRSILRPTSQPRLVSLEKADWPDIVIDPPRAHHRGDGPPILRVAPTQGPVLNSVVDFNLATSKYLLKLELEQMD</sequence>
<dbReference type="Proteomes" id="UP000813824">
    <property type="component" value="Unassembled WGS sequence"/>
</dbReference>
<feature type="compositionally biased region" description="Low complexity" evidence="1">
    <location>
        <begin position="578"/>
        <end position="590"/>
    </location>
</feature>
<evidence type="ECO:0000313" key="2">
    <source>
        <dbReference type="EMBL" id="KAH8102602.1"/>
    </source>
</evidence>
<feature type="region of interest" description="Disordered" evidence="1">
    <location>
        <begin position="350"/>
        <end position="400"/>
    </location>
</feature>
<keyword evidence="3" id="KW-1185">Reference proteome</keyword>